<keyword evidence="3" id="KW-1185">Reference proteome</keyword>
<dbReference type="InterPro" id="IPR008983">
    <property type="entry name" value="Tumour_necrosis_fac-like_dom"/>
</dbReference>
<feature type="domain" description="BclA C-terminal" evidence="1">
    <location>
        <begin position="2"/>
        <end position="124"/>
    </location>
</feature>
<name>A0AAX2ZNA6_9FIRM</name>
<dbReference type="Proteomes" id="UP001198983">
    <property type="component" value="Chromosome"/>
</dbReference>
<organism evidence="2 3">
    <name type="scientific">Terrisporobacter hibernicus</name>
    <dbReference type="NCBI Taxonomy" id="2813371"/>
    <lineage>
        <taxon>Bacteria</taxon>
        <taxon>Bacillati</taxon>
        <taxon>Bacillota</taxon>
        <taxon>Clostridia</taxon>
        <taxon>Peptostreptococcales</taxon>
        <taxon>Peptostreptococcaceae</taxon>
        <taxon>Terrisporobacter</taxon>
    </lineage>
</organism>
<proteinExistence type="predicted"/>
<dbReference type="Gene3D" id="2.60.120.40">
    <property type="match status" value="1"/>
</dbReference>
<dbReference type="AlphaFoldDB" id="A0AAX2ZNA6"/>
<dbReference type="Pfam" id="PF18573">
    <property type="entry name" value="BclA_C"/>
    <property type="match status" value="1"/>
</dbReference>
<evidence type="ECO:0000313" key="3">
    <source>
        <dbReference type="Proteomes" id="UP001198983"/>
    </source>
</evidence>
<reference evidence="2 3" key="1">
    <citation type="journal article" date="2023" name="Int. J. Syst. Evol. Microbiol.">
        <title>Terrisporobacter hibernicus sp. nov., isolated from bovine faeces in Northern Ireland.</title>
        <authorList>
            <person name="Mitchell M."/>
            <person name="Nguyen S.V."/>
            <person name="Connor M."/>
            <person name="Fairley D.J."/>
            <person name="Donoghue O."/>
            <person name="Marshall H."/>
            <person name="Koolman L."/>
            <person name="McMullan G."/>
            <person name="Schaffer K.E."/>
            <person name="McGrath J.W."/>
            <person name="Fanning S."/>
        </authorList>
    </citation>
    <scope>NUCLEOTIDE SEQUENCE [LARGE SCALE GENOMIC DNA]</scope>
    <source>
        <strain evidence="2 3">MCA3</strain>
    </source>
</reference>
<evidence type="ECO:0000259" key="1">
    <source>
        <dbReference type="Pfam" id="PF18573"/>
    </source>
</evidence>
<dbReference type="KEGG" id="tem:JW646_16465"/>
<gene>
    <name evidence="2" type="ORF">JW646_16465</name>
</gene>
<dbReference type="EMBL" id="CP081135">
    <property type="protein sequence ID" value="UEL49842.1"/>
    <property type="molecule type" value="Genomic_DNA"/>
</dbReference>
<accession>A0AAX2ZNA6</accession>
<sequence length="124" mass="13444">MGSEISILQEGTNILLPNEQKLPVEYVTVDESNKVFTIKNAGTYFIKYTIYTTSTVSLGSRLMINGIENIESTINNGLSINKFSADLIINIIDNTQISLQMFGTGTIILLSNGVGAALSIIRLA</sequence>
<evidence type="ECO:0000313" key="2">
    <source>
        <dbReference type="EMBL" id="UEL49842.1"/>
    </source>
</evidence>
<protein>
    <recommendedName>
        <fullName evidence="1">BclA C-terminal domain-containing protein</fullName>
    </recommendedName>
</protein>
<dbReference type="InterPro" id="IPR041415">
    <property type="entry name" value="BclA_C"/>
</dbReference>